<dbReference type="OrthoDB" id="10012075at2759"/>
<dbReference type="RefSeq" id="XP_047740792.1">
    <property type="nucleotide sequence ID" value="XM_047884836.1"/>
</dbReference>
<dbReference type="Proteomes" id="UP000694843">
    <property type="component" value="Unplaced"/>
</dbReference>
<dbReference type="InterPro" id="IPR036179">
    <property type="entry name" value="Ig-like_dom_sf"/>
</dbReference>
<dbReference type="SUPFAM" id="SSF48726">
    <property type="entry name" value="Immunoglobulin"/>
    <property type="match status" value="1"/>
</dbReference>
<evidence type="ECO:0000313" key="3">
    <source>
        <dbReference type="Proteomes" id="UP000694843"/>
    </source>
</evidence>
<name>A0A979FWS6_HYAAZ</name>
<dbReference type="Pfam" id="PF07679">
    <property type="entry name" value="I-set"/>
    <property type="match status" value="1"/>
</dbReference>
<dbReference type="Gene3D" id="2.60.40.10">
    <property type="entry name" value="Immunoglobulins"/>
    <property type="match status" value="1"/>
</dbReference>
<reference evidence="4" key="1">
    <citation type="submission" date="2025-08" db="UniProtKB">
        <authorList>
            <consortium name="RefSeq"/>
        </authorList>
    </citation>
    <scope>IDENTIFICATION</scope>
    <source>
        <tissue evidence="4">Whole organism</tissue>
    </source>
</reference>
<dbReference type="AlphaFoldDB" id="A0A979FWS6"/>
<gene>
    <name evidence="4" type="primary">LOC125179271</name>
</gene>
<feature type="region of interest" description="Disordered" evidence="1">
    <location>
        <begin position="58"/>
        <end position="132"/>
    </location>
</feature>
<evidence type="ECO:0000256" key="1">
    <source>
        <dbReference type="SAM" id="MobiDB-lite"/>
    </source>
</evidence>
<keyword evidence="3" id="KW-1185">Reference proteome</keyword>
<dbReference type="KEGG" id="hazt:125179271"/>
<dbReference type="InterPro" id="IPR013783">
    <property type="entry name" value="Ig-like_fold"/>
</dbReference>
<proteinExistence type="predicted"/>
<accession>A0A979FWS6</accession>
<evidence type="ECO:0000259" key="2">
    <source>
        <dbReference type="Pfam" id="PF07679"/>
    </source>
</evidence>
<evidence type="ECO:0000313" key="4">
    <source>
        <dbReference type="RefSeq" id="XP_047740792.1"/>
    </source>
</evidence>
<feature type="domain" description="Immunoglobulin I-set" evidence="2">
    <location>
        <begin position="4"/>
        <end position="53"/>
    </location>
</feature>
<feature type="compositionally biased region" description="Basic and acidic residues" evidence="1">
    <location>
        <begin position="101"/>
        <end position="123"/>
    </location>
</feature>
<sequence length="189" mass="21160">MLSTSTKHSISTHHAGYVQRMELLIHELAPADVGAYTCVARNSMGEVASTVSVYYTPPLTTPRPPAPHSSQHRPRRPTKAPDDQDSWLPEAGNYQPIDANDDTHLVPRGTPEGKHVHGSREDYSQPTNSPEKNNLQIFVGFGRNGATIYHKNNNVFFMNLVIIIMNSIFSQTRTDSLIFSLFSIRFLRT</sequence>
<protein>
    <submittedName>
        <fullName evidence="4">Uncharacterized protein LOC125179271</fullName>
    </submittedName>
</protein>
<organism evidence="3 4">
    <name type="scientific">Hyalella azteca</name>
    <name type="common">Amphipod</name>
    <dbReference type="NCBI Taxonomy" id="294128"/>
    <lineage>
        <taxon>Eukaryota</taxon>
        <taxon>Metazoa</taxon>
        <taxon>Ecdysozoa</taxon>
        <taxon>Arthropoda</taxon>
        <taxon>Crustacea</taxon>
        <taxon>Multicrustacea</taxon>
        <taxon>Malacostraca</taxon>
        <taxon>Eumalacostraca</taxon>
        <taxon>Peracarida</taxon>
        <taxon>Amphipoda</taxon>
        <taxon>Senticaudata</taxon>
        <taxon>Talitrida</taxon>
        <taxon>Talitroidea</taxon>
        <taxon>Hyalellidae</taxon>
        <taxon>Hyalella</taxon>
    </lineage>
</organism>
<dbReference type="InterPro" id="IPR013098">
    <property type="entry name" value="Ig_I-set"/>
</dbReference>
<dbReference type="GeneID" id="125179271"/>